<protein>
    <submittedName>
        <fullName evidence="1">Uncharacterized protein</fullName>
    </submittedName>
</protein>
<dbReference type="EMBL" id="MU795138">
    <property type="protein sequence ID" value="KAJ3809760.1"/>
    <property type="molecule type" value="Genomic_DNA"/>
</dbReference>
<organism evidence="1 2">
    <name type="scientific">Lentinula aff. lateritia</name>
    <dbReference type="NCBI Taxonomy" id="2804960"/>
    <lineage>
        <taxon>Eukaryota</taxon>
        <taxon>Fungi</taxon>
        <taxon>Dikarya</taxon>
        <taxon>Basidiomycota</taxon>
        <taxon>Agaricomycotina</taxon>
        <taxon>Agaricomycetes</taxon>
        <taxon>Agaricomycetidae</taxon>
        <taxon>Agaricales</taxon>
        <taxon>Marasmiineae</taxon>
        <taxon>Omphalotaceae</taxon>
        <taxon>Lentinula</taxon>
    </lineage>
</organism>
<gene>
    <name evidence="1" type="ORF">F5876DRAFT_66197</name>
</gene>
<dbReference type="Proteomes" id="UP001163835">
    <property type="component" value="Unassembled WGS sequence"/>
</dbReference>
<proteinExistence type="predicted"/>
<keyword evidence="2" id="KW-1185">Reference proteome</keyword>
<evidence type="ECO:0000313" key="2">
    <source>
        <dbReference type="Proteomes" id="UP001163835"/>
    </source>
</evidence>
<reference evidence="1" key="1">
    <citation type="submission" date="2022-09" db="EMBL/GenBank/DDBJ databases">
        <title>A Global Phylogenomic Analysis of the Shiitake Genus Lentinula.</title>
        <authorList>
            <consortium name="DOE Joint Genome Institute"/>
            <person name="Sierra-Patev S."/>
            <person name="Min B."/>
            <person name="Naranjo-Ortiz M."/>
            <person name="Looney B."/>
            <person name="Konkel Z."/>
            <person name="Slot J.C."/>
            <person name="Sakamoto Y."/>
            <person name="Steenwyk J.L."/>
            <person name="Rokas A."/>
            <person name="Carro J."/>
            <person name="Camarero S."/>
            <person name="Ferreira P."/>
            <person name="Molpeceres G."/>
            <person name="Ruiz-Duenas F.J."/>
            <person name="Serrano A."/>
            <person name="Henrissat B."/>
            <person name="Drula E."/>
            <person name="Hughes K.W."/>
            <person name="Mata J.L."/>
            <person name="Ishikawa N.K."/>
            <person name="Vargas-Isla R."/>
            <person name="Ushijima S."/>
            <person name="Smith C.A."/>
            <person name="Ahrendt S."/>
            <person name="Andreopoulos W."/>
            <person name="He G."/>
            <person name="Labutti K."/>
            <person name="Lipzen A."/>
            <person name="Ng V."/>
            <person name="Riley R."/>
            <person name="Sandor L."/>
            <person name="Barry K."/>
            <person name="Martinez A.T."/>
            <person name="Xiao Y."/>
            <person name="Gibbons J.G."/>
            <person name="Terashima K."/>
            <person name="Grigoriev I.V."/>
            <person name="Hibbett D.S."/>
        </authorList>
    </citation>
    <scope>NUCLEOTIDE SEQUENCE</scope>
    <source>
        <strain evidence="1">TMI1499</strain>
    </source>
</reference>
<name>A0ACC1TZ41_9AGAR</name>
<sequence>MDHEQHTHHIRSYPDRHTGHFPSDFIFNRSSTSGSYEGSTLPGHNQNQHSSSTTHLPPSLPQQTPLSTSNSPWSLSEISHGLVDMAASPPTPPSTHVIPVVDPTIVDSLAKDFGLPESQRKILQNYVQFGSAGGGLLKPDMLARLYDMAVSFSLFNQIPKDNEEDSKTMRGVFKDIRIRLQQTFSITPTQNKTIRLVAMDKVYDPLRSCYRGMNDDVFGYIKAHADEMMFSNIFGNPAYEQTLEKAIKKVSSSVRNAFRQHLRDSIANGISAVNFTHSMNKIYRRAGGPHFNEQVLLLRNIVLRRFIVDNPAAVWLEEDGNDASGVEATETRSPSPEMQAEGQEQPSRKRKKTLKSAAGGRVPKGQDFWSLIDAWFIQKRKHLGDKLTDPGWRALLDEYVLFDEGGFRAAAPSGSQMPLSTPSPSEESRSGPGSAALALIMN</sequence>
<comment type="caution">
    <text evidence="1">The sequence shown here is derived from an EMBL/GenBank/DDBJ whole genome shotgun (WGS) entry which is preliminary data.</text>
</comment>
<evidence type="ECO:0000313" key="1">
    <source>
        <dbReference type="EMBL" id="KAJ3809760.1"/>
    </source>
</evidence>
<accession>A0ACC1TZ41</accession>